<dbReference type="RefSeq" id="WP_130361882.1">
    <property type="nucleotide sequence ID" value="NZ_SGXC01000003.1"/>
</dbReference>
<feature type="transmembrane region" description="Helical" evidence="1">
    <location>
        <begin position="30"/>
        <end position="46"/>
    </location>
</feature>
<dbReference type="PANTHER" id="PTHR34205:SF2">
    <property type="entry name" value="DUF962 DOMAIN-CONTAINING PROTEIN"/>
    <property type="match status" value="1"/>
</dbReference>
<reference evidence="2 3" key="1">
    <citation type="submission" date="2019-02" db="EMBL/GenBank/DDBJ databases">
        <title>Genomic Encyclopedia of Type Strains, Phase IV (KMG-IV): sequencing the most valuable type-strain genomes for metagenomic binning, comparative biology and taxonomic classification.</title>
        <authorList>
            <person name="Goeker M."/>
        </authorList>
    </citation>
    <scope>NUCLEOTIDE SEQUENCE [LARGE SCALE GENOMIC DNA]</scope>
    <source>
        <strain evidence="2 3">K24</strain>
    </source>
</reference>
<evidence type="ECO:0000256" key="1">
    <source>
        <dbReference type="SAM" id="Phobius"/>
    </source>
</evidence>
<protein>
    <recommendedName>
        <fullName evidence="4">DUF962 domain-containing protein</fullName>
    </recommendedName>
</protein>
<proteinExistence type="predicted"/>
<dbReference type="AlphaFoldDB" id="A0A4Q7NA34"/>
<keyword evidence="3" id="KW-1185">Reference proteome</keyword>
<keyword evidence="1" id="KW-0472">Membrane</keyword>
<gene>
    <name evidence="2" type="ORF">EV675_5606</name>
</gene>
<organism evidence="2 3">
    <name type="scientific">Pigmentiphaga kullae</name>
    <dbReference type="NCBI Taxonomy" id="151784"/>
    <lineage>
        <taxon>Bacteria</taxon>
        <taxon>Pseudomonadati</taxon>
        <taxon>Pseudomonadota</taxon>
        <taxon>Betaproteobacteria</taxon>
        <taxon>Burkholderiales</taxon>
        <taxon>Alcaligenaceae</taxon>
        <taxon>Pigmentiphaga</taxon>
    </lineage>
</organism>
<keyword evidence="1" id="KW-0812">Transmembrane</keyword>
<dbReference type="Pfam" id="PF06127">
    <property type="entry name" value="Mpo1-like"/>
    <property type="match status" value="1"/>
</dbReference>
<dbReference type="EMBL" id="SGXC01000003">
    <property type="protein sequence ID" value="RZS78949.1"/>
    <property type="molecule type" value="Genomic_DNA"/>
</dbReference>
<evidence type="ECO:0000313" key="2">
    <source>
        <dbReference type="EMBL" id="RZS78949.1"/>
    </source>
</evidence>
<comment type="caution">
    <text evidence="2">The sequence shown here is derived from an EMBL/GenBank/DDBJ whole genome shotgun (WGS) entry which is preliminary data.</text>
</comment>
<accession>A0A4Q7NA34</accession>
<name>A0A4Q7NA34_9BURK</name>
<dbReference type="PANTHER" id="PTHR34205">
    <property type="entry name" value="TRANSMEMBRANE PROTEIN"/>
    <property type="match status" value="1"/>
</dbReference>
<keyword evidence="1" id="KW-1133">Transmembrane helix</keyword>
<dbReference type="OrthoDB" id="7356072at2"/>
<evidence type="ECO:0008006" key="4">
    <source>
        <dbReference type="Google" id="ProtNLM"/>
    </source>
</evidence>
<feature type="transmembrane region" description="Helical" evidence="1">
    <location>
        <begin position="52"/>
        <end position="72"/>
    </location>
</feature>
<evidence type="ECO:0000313" key="3">
    <source>
        <dbReference type="Proteomes" id="UP000292445"/>
    </source>
</evidence>
<dbReference type="Proteomes" id="UP000292445">
    <property type="component" value="Unassembled WGS sequence"/>
</dbReference>
<dbReference type="InterPro" id="IPR009305">
    <property type="entry name" value="Mpo1-like"/>
</dbReference>
<sequence length="104" mass="12069">MHGTARRYRTFDEFYRFYLGEHAHPVSRRLHVVGTGLALILALLAAGLRQPWLLVAALACGYGLAWTGHFFFERNRPATFTHPWWSLRGDFRLLAETLAGRRKW</sequence>